<dbReference type="Gene3D" id="1.10.3080.10">
    <property type="entry name" value="Clc chloride channel"/>
    <property type="match status" value="2"/>
</dbReference>
<comment type="subcellular location">
    <subcellularLocation>
        <location evidence="1">Membrane</location>
        <topology evidence="1">Multi-pass membrane protein</topology>
    </subcellularLocation>
</comment>
<feature type="transmembrane region" description="Helical" evidence="8">
    <location>
        <begin position="521"/>
        <end position="546"/>
    </location>
</feature>
<feature type="compositionally biased region" description="Low complexity" evidence="7">
    <location>
        <begin position="1163"/>
        <end position="1173"/>
    </location>
</feature>
<sequence length="1268" mass="130856">MPPDTRSQQADALFSQLLSGDGQPALDLARGGGEQLRQAGPAGLTTLHAAVLGRCGGATLAALAAAGVPLEAALDDSVMAVLRGTPLGQLLVGKCGWAHLVLYSGATALSLASAFDVDAVAHLLQLGADPLGPSVSHFRSTMCHAALLCTQAVADAFLAYFEGQRAAGGLCGMSAQRAMLLLEVVAMLGHASLAAHAAAELERACEGPAGQGGMLDEDALQRLIVGAARSTHDAAADMLRELLRSRLPFELAPPSPTYVPLLAVAVEGGPVEEKSRVLHAAGAPLTAQALLHAIEVGPRSVRALLVLGSPPADTSRVTGVAGGHLSYSCPVHRVLHSLAAGRCTGADALRTVEALLAAGYRPTVWHNVPVPGLLRGAVPQGSQVLQRLDPFDFYPAGLNEGVLLVARGGRWSPGTHRLWPPAFKDAARTLLLASAHSSQLEALPADAVLRVVQLTAVPMSGWVGADAAGWYSGRTASRVAATLVAGALIGVTACGLQWGIEHGVAARNSALQHASVHNGALGVFVAKIFLSTCLTAVAGVLVLLFAPLAAGGGVSAVMGALNGSDVPGLLDLDVFAVKATGGVLSSMAALAVGVEGPMVHLGACVASGMCRAEQGLWEWGQAWRAHKRAPTPSATAGAAGYEALPAGDNGAELFKDDEGGEEGQEGGASPGSPADACRVDIGAGRRGGGGGGADSEEEEKAELAAAGSQGAAAQVDHSVFHREMVSAGVAAGIAGAFGAPLGGVLYALEEACSHWSRAVAWRCFLCAAMATFVHAQLSPSSDMGILALHGAATLTPHQWLAHLPLVVAVSAGAGAIGASLTRLRRWVRRVHPPTRSPTRSLADALAVAALKAVTFAAASAVTGSCRPLPAHWRQEDTVQHWCIEGEYHDAATLFWGSSVFAIKSIIGLGSASEPMQPQCLASPLSHCYFGAPSHCWCTGQRLSFFHLPCGNPHRGHAGVSQALGIIIAAVVSNYVAHLCGADSPYHDDLAATDGLNFLQSSAWTPSCLWQLSRRPCRRRGTTGSRCTVRDPATGLGRLDGFILRSQLLVLLRHRAYCDAQGRYLHVPAAAAPQLEQRLSLLMQERTRRTSSGRMLLVFNGDASSEPSPGPSPRHTPGLASPRNSDASLAPAGSSSSGALWQQWGASPVTWQSFAQPPQPQPQPQAEEAAAAAGVRRRSRREQEEGGAHLNLQPFMNRAPSQCAASRPPPECTTCSGLCRCTSCASSTAATPLWESSREWIWCGQGRCSLAAAAAAAAAAGTGRLIEFN</sequence>
<feature type="transmembrane region" description="Helical" evidence="8">
    <location>
        <begin position="724"/>
        <end position="747"/>
    </location>
</feature>
<evidence type="ECO:0000256" key="5">
    <source>
        <dbReference type="ARBA" id="ARBA00023122"/>
    </source>
</evidence>
<feature type="transmembrane region" description="Helical" evidence="8">
    <location>
        <begin position="479"/>
        <end position="500"/>
    </location>
</feature>
<evidence type="ECO:0000313" key="10">
    <source>
        <dbReference type="Proteomes" id="UP000239649"/>
    </source>
</evidence>
<keyword evidence="4 8" id="KW-1133">Transmembrane helix</keyword>
<dbReference type="Proteomes" id="UP000239649">
    <property type="component" value="Unassembled WGS sequence"/>
</dbReference>
<feature type="transmembrane region" description="Helical" evidence="8">
    <location>
        <begin position="799"/>
        <end position="820"/>
    </location>
</feature>
<dbReference type="Pfam" id="PF00654">
    <property type="entry name" value="Voltage_CLC"/>
    <property type="match status" value="2"/>
</dbReference>
<evidence type="ECO:0000256" key="1">
    <source>
        <dbReference type="ARBA" id="ARBA00004141"/>
    </source>
</evidence>
<evidence type="ECO:0000313" key="9">
    <source>
        <dbReference type="EMBL" id="PSC76030.1"/>
    </source>
</evidence>
<dbReference type="PANTHER" id="PTHR11689:SF161">
    <property type="entry name" value="CHLORIDE CHANNEL PROTEIN"/>
    <property type="match status" value="1"/>
</dbReference>
<dbReference type="GO" id="GO:0016020">
    <property type="term" value="C:membrane"/>
    <property type="evidence" value="ECO:0007669"/>
    <property type="project" value="UniProtKB-SubCell"/>
</dbReference>
<evidence type="ECO:0000256" key="8">
    <source>
        <dbReference type="SAM" id="Phobius"/>
    </source>
</evidence>
<reference evidence="9 10" key="1">
    <citation type="journal article" date="2018" name="Plant J.">
        <title>Genome sequences of Chlorella sorokiniana UTEX 1602 and Micractinium conductrix SAG 241.80: implications to maltose excretion by a green alga.</title>
        <authorList>
            <person name="Arriola M.B."/>
            <person name="Velmurugan N."/>
            <person name="Zhang Y."/>
            <person name="Plunkett M.H."/>
            <person name="Hondzo H."/>
            <person name="Barney B.M."/>
        </authorList>
    </citation>
    <scope>NUCLEOTIDE SEQUENCE [LARGE SCALE GENOMIC DNA]</scope>
    <source>
        <strain evidence="9 10">SAG 241.80</strain>
    </source>
</reference>
<comment type="caution">
    <text evidence="9">The sequence shown here is derived from an EMBL/GenBank/DDBJ whole genome shotgun (WGS) entry which is preliminary data.</text>
</comment>
<dbReference type="GO" id="GO:0015108">
    <property type="term" value="F:chloride transmembrane transporter activity"/>
    <property type="evidence" value="ECO:0007669"/>
    <property type="project" value="InterPro"/>
</dbReference>
<keyword evidence="3" id="KW-0677">Repeat</keyword>
<accession>A0A2P6VPL9</accession>
<feature type="transmembrane region" description="Helical" evidence="8">
    <location>
        <begin position="841"/>
        <end position="861"/>
    </location>
</feature>
<keyword evidence="2 8" id="KW-0812">Transmembrane</keyword>
<proteinExistence type="predicted"/>
<feature type="region of interest" description="Disordered" evidence="7">
    <location>
        <begin position="649"/>
        <end position="708"/>
    </location>
</feature>
<dbReference type="OrthoDB" id="428525at2759"/>
<evidence type="ECO:0000256" key="7">
    <source>
        <dbReference type="SAM" id="MobiDB-lite"/>
    </source>
</evidence>
<keyword evidence="6 8" id="KW-0472">Membrane</keyword>
<dbReference type="PANTHER" id="PTHR11689">
    <property type="entry name" value="CHLORIDE CHANNEL PROTEIN CLC FAMILY MEMBER"/>
    <property type="match status" value="1"/>
</dbReference>
<protein>
    <submittedName>
        <fullName evidence="9">Chloride Carrier Channel family isoform B</fullName>
    </submittedName>
</protein>
<keyword evidence="5" id="KW-0129">CBS domain</keyword>
<feature type="transmembrane region" description="Helical" evidence="8">
    <location>
        <begin position="759"/>
        <end position="779"/>
    </location>
</feature>
<evidence type="ECO:0000256" key="3">
    <source>
        <dbReference type="ARBA" id="ARBA00022737"/>
    </source>
</evidence>
<feature type="compositionally biased region" description="Low complexity" evidence="7">
    <location>
        <begin position="1124"/>
        <end position="1138"/>
    </location>
</feature>
<gene>
    <name evidence="9" type="primary">g788</name>
    <name evidence="9" type="ORF">C2E20_0788</name>
</gene>
<dbReference type="AlphaFoldDB" id="A0A2P6VPL9"/>
<dbReference type="EMBL" id="LHPF02000001">
    <property type="protein sequence ID" value="PSC76030.1"/>
    <property type="molecule type" value="Genomic_DNA"/>
</dbReference>
<name>A0A2P6VPL9_9CHLO</name>
<dbReference type="InterPro" id="IPR001807">
    <property type="entry name" value="ClC"/>
</dbReference>
<organism evidence="9 10">
    <name type="scientific">Micractinium conductrix</name>
    <dbReference type="NCBI Taxonomy" id="554055"/>
    <lineage>
        <taxon>Eukaryota</taxon>
        <taxon>Viridiplantae</taxon>
        <taxon>Chlorophyta</taxon>
        <taxon>core chlorophytes</taxon>
        <taxon>Trebouxiophyceae</taxon>
        <taxon>Chlorellales</taxon>
        <taxon>Chlorellaceae</taxon>
        <taxon>Chlorella clade</taxon>
        <taxon>Micractinium</taxon>
    </lineage>
</organism>
<keyword evidence="10" id="KW-1185">Reference proteome</keyword>
<feature type="region of interest" description="Disordered" evidence="7">
    <location>
        <begin position="1098"/>
        <end position="1138"/>
    </location>
</feature>
<dbReference type="InterPro" id="IPR051280">
    <property type="entry name" value="Cl-channel/antiporter"/>
</dbReference>
<dbReference type="SUPFAM" id="SSF81340">
    <property type="entry name" value="Clc chloride channel"/>
    <property type="match status" value="2"/>
</dbReference>
<evidence type="ECO:0000256" key="2">
    <source>
        <dbReference type="ARBA" id="ARBA00022692"/>
    </source>
</evidence>
<dbReference type="InterPro" id="IPR014743">
    <property type="entry name" value="Cl-channel_core"/>
</dbReference>
<feature type="region of interest" description="Disordered" evidence="7">
    <location>
        <begin position="1150"/>
        <end position="1192"/>
    </location>
</feature>
<evidence type="ECO:0000256" key="6">
    <source>
        <dbReference type="ARBA" id="ARBA00023136"/>
    </source>
</evidence>
<evidence type="ECO:0000256" key="4">
    <source>
        <dbReference type="ARBA" id="ARBA00022989"/>
    </source>
</evidence>
<feature type="compositionally biased region" description="Gly residues" evidence="7">
    <location>
        <begin position="684"/>
        <end position="693"/>
    </location>
</feature>